<organism evidence="2 3">
    <name type="scientific">Neurospora tetraspora</name>
    <dbReference type="NCBI Taxonomy" id="94610"/>
    <lineage>
        <taxon>Eukaryota</taxon>
        <taxon>Fungi</taxon>
        <taxon>Dikarya</taxon>
        <taxon>Ascomycota</taxon>
        <taxon>Pezizomycotina</taxon>
        <taxon>Sordariomycetes</taxon>
        <taxon>Sordariomycetidae</taxon>
        <taxon>Sordariales</taxon>
        <taxon>Sordariaceae</taxon>
        <taxon>Neurospora</taxon>
    </lineage>
</organism>
<dbReference type="RefSeq" id="XP_062683827.1">
    <property type="nucleotide sequence ID" value="XM_062825423.1"/>
</dbReference>
<reference evidence="2" key="2">
    <citation type="submission" date="2023-06" db="EMBL/GenBank/DDBJ databases">
        <authorList>
            <consortium name="Lawrence Berkeley National Laboratory"/>
            <person name="Haridas S."/>
            <person name="Hensen N."/>
            <person name="Bonometti L."/>
            <person name="Westerberg I."/>
            <person name="Brannstrom I.O."/>
            <person name="Guillou S."/>
            <person name="Cros-Aarteil S."/>
            <person name="Calhoun S."/>
            <person name="Kuo A."/>
            <person name="Mondo S."/>
            <person name="Pangilinan J."/>
            <person name="Riley R."/>
            <person name="Labutti K."/>
            <person name="Andreopoulos B."/>
            <person name="Lipzen A."/>
            <person name="Chen C."/>
            <person name="Yanf M."/>
            <person name="Daum C."/>
            <person name="Ng V."/>
            <person name="Clum A."/>
            <person name="Steindorff A."/>
            <person name="Ohm R."/>
            <person name="Martin F."/>
            <person name="Silar P."/>
            <person name="Natvig D."/>
            <person name="Lalanne C."/>
            <person name="Gautier V."/>
            <person name="Ament-Velasquez S.L."/>
            <person name="Kruys A."/>
            <person name="Hutchinson M.I."/>
            <person name="Powell A.J."/>
            <person name="Barry K."/>
            <person name="Miller A.N."/>
            <person name="Grigoriev I.V."/>
            <person name="Debuchy R."/>
            <person name="Gladieux P."/>
            <person name="Thoren M.H."/>
            <person name="Johannesson H."/>
        </authorList>
    </citation>
    <scope>NUCLEOTIDE SEQUENCE</scope>
    <source>
        <strain evidence="2">CBS 560.94</strain>
    </source>
</reference>
<comment type="caution">
    <text evidence="2">The sequence shown here is derived from an EMBL/GenBank/DDBJ whole genome shotgun (WGS) entry which is preliminary data.</text>
</comment>
<keyword evidence="3" id="KW-1185">Reference proteome</keyword>
<name>A0AAE0JKA5_9PEZI</name>
<evidence type="ECO:0000256" key="1">
    <source>
        <dbReference type="SAM" id="Phobius"/>
    </source>
</evidence>
<feature type="transmembrane region" description="Helical" evidence="1">
    <location>
        <begin position="38"/>
        <end position="62"/>
    </location>
</feature>
<feature type="transmembrane region" description="Helical" evidence="1">
    <location>
        <begin position="103"/>
        <end position="121"/>
    </location>
</feature>
<keyword evidence="1" id="KW-0812">Transmembrane</keyword>
<reference evidence="2" key="1">
    <citation type="journal article" date="2023" name="Mol. Phylogenet. Evol.">
        <title>Genome-scale phylogeny and comparative genomics of the fungal order Sordariales.</title>
        <authorList>
            <person name="Hensen N."/>
            <person name="Bonometti L."/>
            <person name="Westerberg I."/>
            <person name="Brannstrom I.O."/>
            <person name="Guillou S."/>
            <person name="Cros-Aarteil S."/>
            <person name="Calhoun S."/>
            <person name="Haridas S."/>
            <person name="Kuo A."/>
            <person name="Mondo S."/>
            <person name="Pangilinan J."/>
            <person name="Riley R."/>
            <person name="LaButti K."/>
            <person name="Andreopoulos B."/>
            <person name="Lipzen A."/>
            <person name="Chen C."/>
            <person name="Yan M."/>
            <person name="Daum C."/>
            <person name="Ng V."/>
            <person name="Clum A."/>
            <person name="Steindorff A."/>
            <person name="Ohm R.A."/>
            <person name="Martin F."/>
            <person name="Silar P."/>
            <person name="Natvig D.O."/>
            <person name="Lalanne C."/>
            <person name="Gautier V."/>
            <person name="Ament-Velasquez S.L."/>
            <person name="Kruys A."/>
            <person name="Hutchinson M.I."/>
            <person name="Powell A.J."/>
            <person name="Barry K."/>
            <person name="Miller A.N."/>
            <person name="Grigoriev I.V."/>
            <person name="Debuchy R."/>
            <person name="Gladieux P."/>
            <person name="Hiltunen Thoren M."/>
            <person name="Johannesson H."/>
        </authorList>
    </citation>
    <scope>NUCLEOTIDE SEQUENCE</scope>
    <source>
        <strain evidence="2">CBS 560.94</strain>
    </source>
</reference>
<evidence type="ECO:0000313" key="3">
    <source>
        <dbReference type="Proteomes" id="UP001278500"/>
    </source>
</evidence>
<keyword evidence="1" id="KW-1133">Transmembrane helix</keyword>
<keyword evidence="1" id="KW-0472">Membrane</keyword>
<dbReference type="Proteomes" id="UP001278500">
    <property type="component" value="Unassembled WGS sequence"/>
</dbReference>
<dbReference type="AlphaFoldDB" id="A0AAE0JKA5"/>
<gene>
    <name evidence="2" type="ORF">B0H65DRAFT_439565</name>
</gene>
<evidence type="ECO:0000313" key="2">
    <source>
        <dbReference type="EMBL" id="KAK3350532.1"/>
    </source>
</evidence>
<proteinExistence type="predicted"/>
<accession>A0AAE0JKA5</accession>
<dbReference type="EMBL" id="JAUEPP010000002">
    <property type="protein sequence ID" value="KAK3350532.1"/>
    <property type="molecule type" value="Genomic_DNA"/>
</dbReference>
<protein>
    <submittedName>
        <fullName evidence="2">Uncharacterized protein</fullName>
    </submittedName>
</protein>
<dbReference type="GeneID" id="87862577"/>
<sequence>MDEMTLNELEDMEDVLAMSWNGQNFARGRLLPTVCSQVSAFIGFLTTLFCIVIKAGAAGVLVGDSHKVLLGWCCWAKCSMLGTTRAAISNLGHIKTSEMMKNLKVCSSLALVLLVGIRVFHQGLW</sequence>